<dbReference type="SUPFAM" id="SSF52374">
    <property type="entry name" value="Nucleotidylyl transferase"/>
    <property type="match status" value="1"/>
</dbReference>
<name>A0A1T2XBZ8_9BACL</name>
<gene>
    <name evidence="1" type="ORF">BVG16_13265</name>
</gene>
<comment type="caution">
    <text evidence="1">The sequence shown here is derived from an EMBL/GenBank/DDBJ whole genome shotgun (WGS) entry which is preliminary data.</text>
</comment>
<dbReference type="PANTHER" id="PTHR43766">
    <property type="entry name" value="TRYPTOPHAN--TRNA LIGASE, MITOCHONDRIAL"/>
    <property type="match status" value="1"/>
</dbReference>
<dbReference type="GO" id="GO:0004830">
    <property type="term" value="F:tryptophan-tRNA ligase activity"/>
    <property type="evidence" value="ECO:0007669"/>
    <property type="project" value="TreeGrafter"/>
</dbReference>
<dbReference type="EMBL" id="MSZX01000005">
    <property type="protein sequence ID" value="OPA77424.1"/>
    <property type="molecule type" value="Genomic_DNA"/>
</dbReference>
<evidence type="ECO:0000313" key="1">
    <source>
        <dbReference type="EMBL" id="OPA77424.1"/>
    </source>
</evidence>
<dbReference type="AlphaFoldDB" id="A0A1T2XBZ8"/>
<dbReference type="GO" id="GO:0005829">
    <property type="term" value="C:cytosol"/>
    <property type="evidence" value="ECO:0007669"/>
    <property type="project" value="TreeGrafter"/>
</dbReference>
<keyword evidence="2" id="KW-1185">Reference proteome</keyword>
<dbReference type="Proteomes" id="UP000190188">
    <property type="component" value="Unassembled WGS sequence"/>
</dbReference>
<evidence type="ECO:0000313" key="2">
    <source>
        <dbReference type="Proteomes" id="UP000190188"/>
    </source>
</evidence>
<dbReference type="InterPro" id="IPR050203">
    <property type="entry name" value="Trp-tRNA_synthetase"/>
</dbReference>
<reference evidence="1 2" key="1">
    <citation type="submission" date="2017-01" db="EMBL/GenBank/DDBJ databases">
        <title>Genome analysis of Paenibacillus selenitrireducens ES3-24.</title>
        <authorList>
            <person name="Xu D."/>
            <person name="Yao R."/>
            <person name="Zheng S."/>
        </authorList>
    </citation>
    <scope>NUCLEOTIDE SEQUENCE [LARGE SCALE GENOMIC DNA]</scope>
    <source>
        <strain evidence="1 2">ES3-24</strain>
    </source>
</reference>
<proteinExistence type="predicted"/>
<dbReference type="STRING" id="1324314.BVG16_13265"/>
<dbReference type="GO" id="GO:0006436">
    <property type="term" value="P:tryptophanyl-tRNA aminoacylation"/>
    <property type="evidence" value="ECO:0007669"/>
    <property type="project" value="TreeGrafter"/>
</dbReference>
<sequence length="102" mass="11702">MCVRYDWDHKPEVSNLIEIYSVFSGDSVDIIERRYEGHGYGSFKKDLAEVIIQKLVPIQANYKEIIHSQELDDILKKGAIRAAEVANETLIRAKRAMGFVTF</sequence>
<organism evidence="1 2">
    <name type="scientific">Paenibacillus selenitireducens</name>
    <dbReference type="NCBI Taxonomy" id="1324314"/>
    <lineage>
        <taxon>Bacteria</taxon>
        <taxon>Bacillati</taxon>
        <taxon>Bacillota</taxon>
        <taxon>Bacilli</taxon>
        <taxon>Bacillales</taxon>
        <taxon>Paenibacillaceae</taxon>
        <taxon>Paenibacillus</taxon>
    </lineage>
</organism>
<protein>
    <recommendedName>
        <fullName evidence="3">Tryptophan--tRNA ligase</fullName>
    </recommendedName>
</protein>
<dbReference type="PANTHER" id="PTHR43766:SF1">
    <property type="entry name" value="TRYPTOPHAN--TRNA LIGASE, MITOCHONDRIAL"/>
    <property type="match status" value="1"/>
</dbReference>
<dbReference type="Gene3D" id="1.10.240.10">
    <property type="entry name" value="Tyrosyl-Transfer RNA Synthetase"/>
    <property type="match status" value="1"/>
</dbReference>
<evidence type="ECO:0008006" key="3">
    <source>
        <dbReference type="Google" id="ProtNLM"/>
    </source>
</evidence>
<accession>A0A1T2XBZ8</accession>